<accession>A0ABV0A474</accession>
<dbReference type="Proteomes" id="UP001407347">
    <property type="component" value="Unassembled WGS sequence"/>
</dbReference>
<comment type="caution">
    <text evidence="2">The sequence shown here is derived from an EMBL/GenBank/DDBJ whole genome shotgun (WGS) entry which is preliminary data.</text>
</comment>
<evidence type="ECO:0000256" key="1">
    <source>
        <dbReference type="SAM" id="MobiDB-lite"/>
    </source>
</evidence>
<reference evidence="2 3" key="1">
    <citation type="journal article" date="2023" name="PLoS ONE">
        <title>Complete genome assembly of Hawai'i environmental nontuberculous mycobacteria reveals unexpected co-isolation with methylobacteria.</title>
        <authorList>
            <person name="Hendrix J."/>
            <person name="Epperson L.E."/>
            <person name="Tong E.I."/>
            <person name="Chan Y.L."/>
            <person name="Hasan N.A."/>
            <person name="Dawrs S.N."/>
            <person name="Norton G.J."/>
            <person name="Virdi R."/>
            <person name="Crooks J.L."/>
            <person name="Chan E.D."/>
            <person name="Honda J.R."/>
            <person name="Strong M."/>
        </authorList>
    </citation>
    <scope>NUCLEOTIDE SEQUENCE [LARGE SCALE GENOMIC DNA]</scope>
    <source>
        <strain evidence="2 3">NJH_HI04-1</strain>
    </source>
</reference>
<proteinExistence type="predicted"/>
<feature type="compositionally biased region" description="Polar residues" evidence="1">
    <location>
        <begin position="86"/>
        <end position="95"/>
    </location>
</feature>
<feature type="region of interest" description="Disordered" evidence="1">
    <location>
        <begin position="71"/>
        <end position="121"/>
    </location>
</feature>
<keyword evidence="3" id="KW-1185">Reference proteome</keyword>
<protein>
    <submittedName>
        <fullName evidence="2">Uncharacterized protein</fullName>
    </submittedName>
</protein>
<evidence type="ECO:0000313" key="2">
    <source>
        <dbReference type="EMBL" id="MEN3238561.1"/>
    </source>
</evidence>
<organism evidence="2 3">
    <name type="scientific">Methylobacterium ajmalii</name>
    <dbReference type="NCBI Taxonomy" id="2738439"/>
    <lineage>
        <taxon>Bacteria</taxon>
        <taxon>Pseudomonadati</taxon>
        <taxon>Pseudomonadota</taxon>
        <taxon>Alphaproteobacteria</taxon>
        <taxon>Hyphomicrobiales</taxon>
        <taxon>Methylobacteriaceae</taxon>
        <taxon>Methylobacterium</taxon>
    </lineage>
</organism>
<evidence type="ECO:0000313" key="3">
    <source>
        <dbReference type="Proteomes" id="UP001407347"/>
    </source>
</evidence>
<sequence length="219" mass="24977">MIDLPKTKEEAKQIGARAFLTGEPCSHGHVAPRYTLNSRCKTCAAESVARQKAANPEKFAERIRKATAKWQAANPEATKAWRDQNRSSMNAATTRYRQRNTEKYNETVRQRRERDPGPSRRAALAWQQKNLDKKLALNSERRAAKLNATPPWLTREHRNEIAAMHREARRLSKETGIPHHVDHIEALRGELSCGLHVPWNLQILTAVDNLKKGNRLRAA</sequence>
<feature type="compositionally biased region" description="Basic and acidic residues" evidence="1">
    <location>
        <begin position="99"/>
        <end position="118"/>
    </location>
</feature>
<name>A0ABV0A474_9HYPH</name>
<gene>
    <name evidence="2" type="ORF">PUR29_34545</name>
</gene>
<dbReference type="RefSeq" id="WP_346013693.1">
    <property type="nucleotide sequence ID" value="NZ_JAQYXP010000006.1"/>
</dbReference>
<dbReference type="EMBL" id="JAQYXP010000006">
    <property type="protein sequence ID" value="MEN3238561.1"/>
    <property type="molecule type" value="Genomic_DNA"/>
</dbReference>